<dbReference type="AlphaFoldDB" id="A0A285UI43"/>
<dbReference type="InterPro" id="IPR007484">
    <property type="entry name" value="Peptidase_M28"/>
</dbReference>
<evidence type="ECO:0000256" key="2">
    <source>
        <dbReference type="ARBA" id="ARBA00004128"/>
    </source>
</evidence>
<sequence>MVLKNSTPPLTPNSQTQTVKKNKSKRLAKFGGIFIIILASIILGLLPIRTPQIVSSNASLDMFSAERALTHLEVIAKEPHPTGSVANFQVRNYLISELQKLGLEPEIQKKYVVSNFFPNHSGTIENIMVRIPGSDNSKAIMIAAHYDSVRTSPGAADDGAAIAAMLEMTRALQVSGELKNDLILLMTDGEEIGLLGAQAFATEHPWAEDVGLVLNFEARGNQGPSVMFETTDQNGWIIKEFLEAAPQPLAYSLLYNVYKLMPNYTDLTVFREGEAAGLNFAFGMGLDSYHSPIDTHENLDLGSLQHHGEYMLNLTKHFGHLDLNEIKQEDRIYFNAIGWKMVHYPQSWALWLMIGGVLLFIGTLCHGIYKKRMNLTEIITGFLFTLLTIAAIFGIVTLLWKVLESIVSEEQYVRIITELQIGIYYLIALLLLTAFVTFFLVRWGSRFFTKENISIATMFLWIIITIVISLYLPGGSYLFIWPLIFSLIGINLALFMRADAWEWISVLFAIPGFVLFTPIFYIIFHMMTLHIAGILLTISALVLTLIFPVFCSPIKYSKRNS</sequence>
<reference evidence="12" key="1">
    <citation type="submission" date="2017-08" db="EMBL/GenBank/DDBJ databases">
        <authorList>
            <person name="Varghese N."/>
            <person name="Submissions S."/>
        </authorList>
    </citation>
    <scope>NUCLEOTIDE SEQUENCE [LARGE SCALE GENOMIC DNA]</scope>
    <source>
        <strain evidence="12">JC23</strain>
    </source>
</reference>
<evidence type="ECO:0000313" key="12">
    <source>
        <dbReference type="Proteomes" id="UP000219252"/>
    </source>
</evidence>
<keyword evidence="9" id="KW-0472">Membrane</keyword>
<dbReference type="InterPro" id="IPR045175">
    <property type="entry name" value="M28_fam"/>
</dbReference>
<keyword evidence="6 9" id="KW-1133">Transmembrane helix</keyword>
<feature type="transmembrane region" description="Helical" evidence="9">
    <location>
        <begin position="478"/>
        <end position="496"/>
    </location>
</feature>
<keyword evidence="5" id="KW-0926">Vacuole</keyword>
<dbReference type="EMBL" id="OBQC01000010">
    <property type="protein sequence ID" value="SOC41550.1"/>
    <property type="molecule type" value="Genomic_DNA"/>
</dbReference>
<evidence type="ECO:0000256" key="8">
    <source>
        <dbReference type="ARBA" id="ARBA00031512"/>
    </source>
</evidence>
<keyword evidence="9" id="KW-0812">Transmembrane</keyword>
<comment type="function">
    <text evidence="1">May be involved in vacuolar sorting and osmoregulation.</text>
</comment>
<evidence type="ECO:0000256" key="1">
    <source>
        <dbReference type="ARBA" id="ARBA00003273"/>
    </source>
</evidence>
<dbReference type="GO" id="GO:0006508">
    <property type="term" value="P:proteolysis"/>
    <property type="evidence" value="ECO:0007669"/>
    <property type="project" value="InterPro"/>
</dbReference>
<feature type="transmembrane region" description="Helical" evidence="9">
    <location>
        <begin position="453"/>
        <end position="472"/>
    </location>
</feature>
<evidence type="ECO:0000256" key="3">
    <source>
        <dbReference type="ARBA" id="ARBA00010918"/>
    </source>
</evidence>
<feature type="transmembrane region" description="Helical" evidence="9">
    <location>
        <begin position="381"/>
        <end position="403"/>
    </location>
</feature>
<dbReference type="OrthoDB" id="9762302at2"/>
<dbReference type="GO" id="GO:0008235">
    <property type="term" value="F:metalloexopeptidase activity"/>
    <property type="evidence" value="ECO:0007669"/>
    <property type="project" value="InterPro"/>
</dbReference>
<keyword evidence="12" id="KW-1185">Reference proteome</keyword>
<comment type="subcellular location">
    <subcellularLocation>
        <location evidence="2">Vacuole membrane</location>
        <topology evidence="2">Multi-pass membrane protein</topology>
    </subcellularLocation>
</comment>
<dbReference type="Gene3D" id="3.40.630.10">
    <property type="entry name" value="Zn peptidases"/>
    <property type="match status" value="1"/>
</dbReference>
<protein>
    <recommendedName>
        <fullName evidence="4">Vacuolar membrane protease</fullName>
    </recommendedName>
    <alternativeName>
        <fullName evidence="8">FXNA-related family protease 1</fullName>
    </alternativeName>
</protein>
<feature type="transmembrane region" description="Helical" evidence="9">
    <location>
        <begin position="530"/>
        <end position="551"/>
    </location>
</feature>
<comment type="similarity">
    <text evidence="3">Belongs to the peptidase M28 family.</text>
</comment>
<feature type="transmembrane region" description="Helical" evidence="9">
    <location>
        <begin position="423"/>
        <end position="441"/>
    </location>
</feature>
<dbReference type="PANTHER" id="PTHR12147">
    <property type="entry name" value="METALLOPEPTIDASE M28 FAMILY MEMBER"/>
    <property type="match status" value="1"/>
</dbReference>
<dbReference type="RefSeq" id="WP_097150189.1">
    <property type="nucleotide sequence ID" value="NZ_OBQC01000010.1"/>
</dbReference>
<evidence type="ECO:0000259" key="10">
    <source>
        <dbReference type="Pfam" id="PF04389"/>
    </source>
</evidence>
<dbReference type="PANTHER" id="PTHR12147:SF58">
    <property type="entry name" value="VACUOLAR MEMBRANE PROTEASE"/>
    <property type="match status" value="1"/>
</dbReference>
<gene>
    <name evidence="11" type="ORF">SAMN05877842_110161</name>
</gene>
<keyword evidence="7" id="KW-0325">Glycoprotein</keyword>
<proteinExistence type="inferred from homology"/>
<feature type="transmembrane region" description="Helical" evidence="9">
    <location>
        <begin position="30"/>
        <end position="48"/>
    </location>
</feature>
<accession>A0A285UI43</accession>
<dbReference type="Proteomes" id="UP000219252">
    <property type="component" value="Unassembled WGS sequence"/>
</dbReference>
<organism evidence="11 12">
    <name type="scientific">Ureibacillus acetophenoni</name>
    <dbReference type="NCBI Taxonomy" id="614649"/>
    <lineage>
        <taxon>Bacteria</taxon>
        <taxon>Bacillati</taxon>
        <taxon>Bacillota</taxon>
        <taxon>Bacilli</taxon>
        <taxon>Bacillales</taxon>
        <taxon>Caryophanaceae</taxon>
        <taxon>Ureibacillus</taxon>
    </lineage>
</organism>
<evidence type="ECO:0000256" key="7">
    <source>
        <dbReference type="ARBA" id="ARBA00023180"/>
    </source>
</evidence>
<evidence type="ECO:0000313" key="11">
    <source>
        <dbReference type="EMBL" id="SOC41550.1"/>
    </source>
</evidence>
<feature type="domain" description="Peptidase M28" evidence="10">
    <location>
        <begin position="126"/>
        <end position="314"/>
    </location>
</feature>
<evidence type="ECO:0000256" key="9">
    <source>
        <dbReference type="SAM" id="Phobius"/>
    </source>
</evidence>
<dbReference type="GO" id="GO:0005774">
    <property type="term" value="C:vacuolar membrane"/>
    <property type="evidence" value="ECO:0007669"/>
    <property type="project" value="UniProtKB-SubCell"/>
</dbReference>
<dbReference type="SUPFAM" id="SSF53187">
    <property type="entry name" value="Zn-dependent exopeptidases"/>
    <property type="match status" value="1"/>
</dbReference>
<feature type="transmembrane region" description="Helical" evidence="9">
    <location>
        <begin position="348"/>
        <end position="369"/>
    </location>
</feature>
<evidence type="ECO:0000256" key="5">
    <source>
        <dbReference type="ARBA" id="ARBA00022554"/>
    </source>
</evidence>
<evidence type="ECO:0000256" key="4">
    <source>
        <dbReference type="ARBA" id="ARBA00017435"/>
    </source>
</evidence>
<evidence type="ECO:0000256" key="6">
    <source>
        <dbReference type="ARBA" id="ARBA00022989"/>
    </source>
</evidence>
<dbReference type="Pfam" id="PF04389">
    <property type="entry name" value="Peptidase_M28"/>
    <property type="match status" value="1"/>
</dbReference>
<feature type="transmembrane region" description="Helical" evidence="9">
    <location>
        <begin position="503"/>
        <end position="524"/>
    </location>
</feature>
<name>A0A285UI43_9BACL</name>